<name>A0A484LSG3_9ASTE</name>
<feature type="non-terminal residue" evidence="1">
    <location>
        <position position="44"/>
    </location>
</feature>
<dbReference type="AlphaFoldDB" id="A0A484LSG3"/>
<dbReference type="Proteomes" id="UP000595140">
    <property type="component" value="Unassembled WGS sequence"/>
</dbReference>
<accession>A0A484LSG3</accession>
<keyword evidence="2" id="KW-1185">Reference proteome</keyword>
<sequence length="44" mass="4956">MPSTLFLKSHGRLLAKTDQSLGSQNFSFYRLQIPPAQRNQAPIP</sequence>
<reference evidence="1 2" key="1">
    <citation type="submission" date="2018-04" db="EMBL/GenBank/DDBJ databases">
        <authorList>
            <person name="Vogel A."/>
        </authorList>
    </citation>
    <scope>NUCLEOTIDE SEQUENCE [LARGE SCALE GENOMIC DNA]</scope>
</reference>
<gene>
    <name evidence="1" type="ORF">CCAM_LOCUS21227</name>
</gene>
<organism evidence="1 2">
    <name type="scientific">Cuscuta campestris</name>
    <dbReference type="NCBI Taxonomy" id="132261"/>
    <lineage>
        <taxon>Eukaryota</taxon>
        <taxon>Viridiplantae</taxon>
        <taxon>Streptophyta</taxon>
        <taxon>Embryophyta</taxon>
        <taxon>Tracheophyta</taxon>
        <taxon>Spermatophyta</taxon>
        <taxon>Magnoliopsida</taxon>
        <taxon>eudicotyledons</taxon>
        <taxon>Gunneridae</taxon>
        <taxon>Pentapetalae</taxon>
        <taxon>asterids</taxon>
        <taxon>lamiids</taxon>
        <taxon>Solanales</taxon>
        <taxon>Convolvulaceae</taxon>
        <taxon>Cuscuteae</taxon>
        <taxon>Cuscuta</taxon>
        <taxon>Cuscuta subgen. Grammica</taxon>
        <taxon>Cuscuta sect. Cleistogrammica</taxon>
    </lineage>
</organism>
<evidence type="ECO:0000313" key="2">
    <source>
        <dbReference type="Proteomes" id="UP000595140"/>
    </source>
</evidence>
<evidence type="ECO:0000313" key="1">
    <source>
        <dbReference type="EMBL" id="VFQ79451.1"/>
    </source>
</evidence>
<dbReference type="EMBL" id="OOIL02001954">
    <property type="protein sequence ID" value="VFQ79451.1"/>
    <property type="molecule type" value="Genomic_DNA"/>
</dbReference>
<protein>
    <submittedName>
        <fullName evidence="1">Uncharacterized protein</fullName>
    </submittedName>
</protein>
<proteinExistence type="predicted"/>